<gene>
    <name evidence="1" type="ORF">MKK02DRAFT_39744</name>
</gene>
<name>A0AA38LX33_9TREE</name>
<reference evidence="1" key="1">
    <citation type="journal article" date="2022" name="G3 (Bethesda)">
        <title>High quality genome of the basidiomycete yeast Dioszegia hungarica PDD-24b-2 isolated from cloud water.</title>
        <authorList>
            <person name="Jarrige D."/>
            <person name="Haridas S."/>
            <person name="Bleykasten-Grosshans C."/>
            <person name="Joly M."/>
            <person name="Nadalig T."/>
            <person name="Sancelme M."/>
            <person name="Vuilleumier S."/>
            <person name="Grigoriev I.V."/>
            <person name="Amato P."/>
            <person name="Bringel F."/>
        </authorList>
    </citation>
    <scope>NUCLEOTIDE SEQUENCE</scope>
    <source>
        <strain evidence="1">PDD-24b-2</strain>
    </source>
</reference>
<evidence type="ECO:0000313" key="2">
    <source>
        <dbReference type="Proteomes" id="UP001164286"/>
    </source>
</evidence>
<dbReference type="GeneID" id="77729963"/>
<comment type="caution">
    <text evidence="1">The sequence shown here is derived from an EMBL/GenBank/DDBJ whole genome shotgun (WGS) entry which is preliminary data.</text>
</comment>
<dbReference type="AlphaFoldDB" id="A0AA38LX33"/>
<organism evidence="1 2">
    <name type="scientific">Dioszegia hungarica</name>
    <dbReference type="NCBI Taxonomy" id="4972"/>
    <lineage>
        <taxon>Eukaryota</taxon>
        <taxon>Fungi</taxon>
        <taxon>Dikarya</taxon>
        <taxon>Basidiomycota</taxon>
        <taxon>Agaricomycotina</taxon>
        <taxon>Tremellomycetes</taxon>
        <taxon>Tremellales</taxon>
        <taxon>Bulleribasidiaceae</taxon>
        <taxon>Dioszegia</taxon>
    </lineage>
</organism>
<dbReference type="EMBL" id="JAKWFO010000001">
    <property type="protein sequence ID" value="KAI9639447.1"/>
    <property type="molecule type" value="Genomic_DNA"/>
</dbReference>
<evidence type="ECO:0000313" key="1">
    <source>
        <dbReference type="EMBL" id="KAI9639447.1"/>
    </source>
</evidence>
<sequence>MGDRDLFFERASKDGKGGDWCIMEKIEGELEPVPAQFVLAMKLSAYFLTIANKSTIKTYNVNGGPCPLMSDECKEALVTLSEGFNKLDVERDIRFKLMFPLVAFKHDADQQDVNAAGSKELVFPEVYDARGQATINDAPKLAKYKDLAGNPDVAIVFTPKVWSPGGGINAFVGGQRAKKDDDGNPVDKTQWSVSLSFVSITLLGHSGGGVPDMAQTPKKARRV</sequence>
<protein>
    <submittedName>
        <fullName evidence="1">Uncharacterized protein</fullName>
    </submittedName>
</protein>
<dbReference type="Proteomes" id="UP001164286">
    <property type="component" value="Unassembled WGS sequence"/>
</dbReference>
<accession>A0AA38LX33</accession>
<proteinExistence type="predicted"/>
<keyword evidence="2" id="KW-1185">Reference proteome</keyword>
<dbReference type="RefSeq" id="XP_052949224.1">
    <property type="nucleotide sequence ID" value="XM_053090758.1"/>
</dbReference>